<keyword evidence="3" id="KW-1185">Reference proteome</keyword>
<name>A0A285SG73_9RHOB</name>
<accession>A0A285SG73</accession>
<sequence length="318" mass="34354">MNTSIPLPANGLGGFRLRVFATEDEAASRLAWLLGYAQTPPEITRCESLNDALDDAGTMPVLVPVIPAVDQIREALEAGAAPATALSDWCDRTTDFLQTCRQARRRIVLLDAAMMQAQPHELAADLGARLGEKLDLRTETPNLAPAPSASAYAALAACLVAGDPMATALADEIEAMTLGPVSSRLPARATLEAITTALRFESNEQRLMRDSLAQLLSTVTGLEKDLSTAQDESRATAKQLQEKTRQMQEKTTAMESLLHMKSRELVQVAAERARLAEEKAHLSGLLEGAHYEITALRESTSWKITRPLRALRGGSNEG</sequence>
<dbReference type="OrthoDB" id="574053at2"/>
<dbReference type="RefSeq" id="WP_097069940.1">
    <property type="nucleotide sequence ID" value="NZ_OBMT01000005.1"/>
</dbReference>
<evidence type="ECO:0000313" key="2">
    <source>
        <dbReference type="EMBL" id="SOC06932.1"/>
    </source>
</evidence>
<organism evidence="2 3">
    <name type="scientific">Rhodobacter maris</name>
    <dbReference type="NCBI Taxonomy" id="446682"/>
    <lineage>
        <taxon>Bacteria</taxon>
        <taxon>Pseudomonadati</taxon>
        <taxon>Pseudomonadota</taxon>
        <taxon>Alphaproteobacteria</taxon>
        <taxon>Rhodobacterales</taxon>
        <taxon>Rhodobacter group</taxon>
        <taxon>Rhodobacter</taxon>
    </lineage>
</organism>
<dbReference type="EMBL" id="OBMT01000005">
    <property type="protein sequence ID" value="SOC06932.1"/>
    <property type="molecule type" value="Genomic_DNA"/>
</dbReference>
<feature type="coiled-coil region" evidence="1">
    <location>
        <begin position="212"/>
        <end position="250"/>
    </location>
</feature>
<dbReference type="Proteomes" id="UP000219111">
    <property type="component" value="Unassembled WGS sequence"/>
</dbReference>
<dbReference type="AlphaFoldDB" id="A0A285SG73"/>
<proteinExistence type="predicted"/>
<keyword evidence="1" id="KW-0175">Coiled coil</keyword>
<evidence type="ECO:0000256" key="1">
    <source>
        <dbReference type="SAM" id="Coils"/>
    </source>
</evidence>
<evidence type="ECO:0000313" key="3">
    <source>
        <dbReference type="Proteomes" id="UP000219111"/>
    </source>
</evidence>
<reference evidence="3" key="1">
    <citation type="submission" date="2017-08" db="EMBL/GenBank/DDBJ databases">
        <authorList>
            <person name="Varghese N."/>
            <person name="Submissions S."/>
        </authorList>
    </citation>
    <scope>NUCLEOTIDE SEQUENCE [LARGE SCALE GENOMIC DNA]</scope>
    <source>
        <strain evidence="3">JA276</strain>
    </source>
</reference>
<gene>
    <name evidence="2" type="ORF">SAMN05877831_105181</name>
</gene>
<protein>
    <submittedName>
        <fullName evidence="2">Uncharacterized protein</fullName>
    </submittedName>
</protein>